<accession>A0ABM8BRS0</accession>
<evidence type="ECO:0000313" key="8">
    <source>
        <dbReference type="Proteomes" id="UP001163387"/>
    </source>
</evidence>
<proteinExistence type="inferred from homology"/>
<keyword evidence="1" id="KW-0690">Ribosome biogenesis</keyword>
<evidence type="ECO:0000256" key="3">
    <source>
        <dbReference type="ARBA" id="ARBA00022801"/>
    </source>
</evidence>
<evidence type="ECO:0000256" key="5">
    <source>
        <dbReference type="ARBA" id="ARBA00044503"/>
    </source>
</evidence>
<evidence type="ECO:0000256" key="4">
    <source>
        <dbReference type="ARBA" id="ARBA00022807"/>
    </source>
</evidence>
<dbReference type="EMBL" id="AP026933">
    <property type="protein sequence ID" value="BDT02549.1"/>
    <property type="molecule type" value="Genomic_DNA"/>
</dbReference>
<dbReference type="CDD" id="cd16332">
    <property type="entry name" value="Prp-like"/>
    <property type="match status" value="1"/>
</dbReference>
<name>A0ABM8BRS0_9MOLU</name>
<keyword evidence="8" id="KW-1185">Reference proteome</keyword>
<dbReference type="Proteomes" id="UP001163387">
    <property type="component" value="Chromosome"/>
</dbReference>
<comment type="similarity">
    <text evidence="5">Belongs to the Prp family.</text>
</comment>
<evidence type="ECO:0000256" key="1">
    <source>
        <dbReference type="ARBA" id="ARBA00022517"/>
    </source>
</evidence>
<dbReference type="PANTHER" id="PTHR39178">
    <property type="entry name" value="HYPOTHETICAL RIBOSOME-ASSOCIATED PROTEIN"/>
    <property type="match status" value="1"/>
</dbReference>
<dbReference type="Pfam" id="PF04327">
    <property type="entry name" value="Peptidase_Prp"/>
    <property type="match status" value="1"/>
</dbReference>
<dbReference type="PANTHER" id="PTHR39178:SF1">
    <property type="entry name" value="RIBOSOMAL-PROCESSING CYSTEINE PROTEASE PRP"/>
    <property type="match status" value="1"/>
</dbReference>
<dbReference type="RefSeq" id="WP_281748879.1">
    <property type="nucleotide sequence ID" value="NZ_AP026933.1"/>
</dbReference>
<sequence>MVKVTYNYQNSNIVEVIITGHANFSKIGNDIVCAGISAIVIGTLNALHELDNNQVQVINNTAGLVKLKVASFTNNSQIILKTMLWQLKTIKEQYPKYINIKEV</sequence>
<dbReference type="InterPro" id="IPR007422">
    <property type="entry name" value="Peptidase_Prp"/>
</dbReference>
<dbReference type="InterPro" id="IPR036764">
    <property type="entry name" value="Peptidase_Prp_sf"/>
</dbReference>
<evidence type="ECO:0000256" key="2">
    <source>
        <dbReference type="ARBA" id="ARBA00022670"/>
    </source>
</evidence>
<keyword evidence="4" id="KW-0788">Thiol protease</keyword>
<keyword evidence="2" id="KW-0645">Protease</keyword>
<dbReference type="SUPFAM" id="SSF118010">
    <property type="entry name" value="TM1457-like"/>
    <property type="match status" value="1"/>
</dbReference>
<evidence type="ECO:0000313" key="7">
    <source>
        <dbReference type="EMBL" id="BDT02549.1"/>
    </source>
</evidence>
<dbReference type="Gene3D" id="3.30.70.1490">
    <property type="entry name" value="Cysteine protease Prp"/>
    <property type="match status" value="1"/>
</dbReference>
<gene>
    <name evidence="7" type="ORF">SHM_01950</name>
</gene>
<reference evidence="7 8" key="1">
    <citation type="journal article" date="2022" name="Front. Microbiol.">
        <title>Male-killing mechanisms vary between Spiroplasma species.</title>
        <authorList>
            <person name="Arai H."/>
            <person name="Inoue M."/>
            <person name="Kageyama D."/>
        </authorList>
    </citation>
    <scope>NUCLEOTIDE SEQUENCE [LARGE SCALE GENOMIC DNA]</scope>
    <source>
        <strain evidence="8">sHm</strain>
    </source>
</reference>
<organism evidence="7 8">
    <name type="scientific">Spiroplasma ixodetis</name>
    <dbReference type="NCBI Taxonomy" id="2141"/>
    <lineage>
        <taxon>Bacteria</taxon>
        <taxon>Bacillati</taxon>
        <taxon>Mycoplasmatota</taxon>
        <taxon>Mollicutes</taxon>
        <taxon>Entomoplasmatales</taxon>
        <taxon>Spiroplasmataceae</taxon>
        <taxon>Spiroplasma</taxon>
    </lineage>
</organism>
<keyword evidence="3" id="KW-0378">Hydrolase</keyword>
<evidence type="ECO:0000256" key="6">
    <source>
        <dbReference type="ARBA" id="ARBA00044538"/>
    </source>
</evidence>
<protein>
    <recommendedName>
        <fullName evidence="6">Ribosomal processing cysteine protease Prp</fullName>
    </recommendedName>
</protein>